<accession>A0A183KCS5</accession>
<evidence type="ECO:0000313" key="2">
    <source>
        <dbReference type="EMBL" id="VDP50187.1"/>
    </source>
</evidence>
<name>A0A183KCS5_9TREM</name>
<evidence type="ECO:0000313" key="3">
    <source>
        <dbReference type="Proteomes" id="UP000279833"/>
    </source>
</evidence>
<keyword evidence="3" id="KW-1185">Reference proteome</keyword>
<organism evidence="4">
    <name type="scientific">Schistosoma curassoni</name>
    <dbReference type="NCBI Taxonomy" id="6186"/>
    <lineage>
        <taxon>Eukaryota</taxon>
        <taxon>Metazoa</taxon>
        <taxon>Spiralia</taxon>
        <taxon>Lophotrochozoa</taxon>
        <taxon>Platyhelminthes</taxon>
        <taxon>Trematoda</taxon>
        <taxon>Digenea</taxon>
        <taxon>Strigeidida</taxon>
        <taxon>Schistosomatoidea</taxon>
        <taxon>Schistosomatidae</taxon>
        <taxon>Schistosoma</taxon>
    </lineage>
</organism>
<evidence type="ECO:0000256" key="1">
    <source>
        <dbReference type="SAM" id="MobiDB-lite"/>
    </source>
</evidence>
<sequence>MADHADKKEKIRGERTAQCGSPSWYSGYVEHVPPNTVYCSLPKSAWRTADRCIP</sequence>
<evidence type="ECO:0000313" key="4">
    <source>
        <dbReference type="WBParaSite" id="SCUD_0001281801-mRNA-1"/>
    </source>
</evidence>
<proteinExistence type="predicted"/>
<reference evidence="2 3" key="2">
    <citation type="submission" date="2018-11" db="EMBL/GenBank/DDBJ databases">
        <authorList>
            <consortium name="Pathogen Informatics"/>
        </authorList>
    </citation>
    <scope>NUCLEOTIDE SEQUENCE [LARGE SCALE GENOMIC DNA]</scope>
    <source>
        <strain evidence="2">Dakar</strain>
        <strain evidence="3">Dakar, Senegal</strain>
    </source>
</reference>
<feature type="compositionally biased region" description="Basic and acidic residues" evidence="1">
    <location>
        <begin position="1"/>
        <end position="15"/>
    </location>
</feature>
<dbReference type="AlphaFoldDB" id="A0A183KCS5"/>
<dbReference type="WBParaSite" id="SCUD_0001281801-mRNA-1">
    <property type="protein sequence ID" value="SCUD_0001281801-mRNA-1"/>
    <property type="gene ID" value="SCUD_0001281801"/>
</dbReference>
<dbReference type="Proteomes" id="UP000279833">
    <property type="component" value="Unassembled WGS sequence"/>
</dbReference>
<feature type="region of interest" description="Disordered" evidence="1">
    <location>
        <begin position="1"/>
        <end position="22"/>
    </location>
</feature>
<reference evidence="4" key="1">
    <citation type="submission" date="2016-06" db="UniProtKB">
        <authorList>
            <consortium name="WormBaseParasite"/>
        </authorList>
    </citation>
    <scope>IDENTIFICATION</scope>
</reference>
<dbReference type="EMBL" id="UZAK01035394">
    <property type="protein sequence ID" value="VDP50187.1"/>
    <property type="molecule type" value="Genomic_DNA"/>
</dbReference>
<protein>
    <submittedName>
        <fullName evidence="2 4">Uncharacterized protein</fullName>
    </submittedName>
</protein>
<gene>
    <name evidence="2" type="ORF">SCUD_LOCUS12815</name>
</gene>